<dbReference type="GO" id="GO:0005506">
    <property type="term" value="F:iron ion binding"/>
    <property type="evidence" value="ECO:0007669"/>
    <property type="project" value="InterPro"/>
</dbReference>
<dbReference type="AlphaFoldDB" id="A0A2C5XIJ4"/>
<evidence type="ECO:0000256" key="7">
    <source>
        <dbReference type="ARBA" id="ARBA00023033"/>
    </source>
</evidence>
<name>A0A2C5XIJ4_9HYPO</name>
<dbReference type="PANTHER" id="PTHR24305">
    <property type="entry name" value="CYTOCHROME P450"/>
    <property type="match status" value="1"/>
</dbReference>
<evidence type="ECO:0000256" key="6">
    <source>
        <dbReference type="ARBA" id="ARBA00023004"/>
    </source>
</evidence>
<dbReference type="SUPFAM" id="SSF48264">
    <property type="entry name" value="Cytochrome P450"/>
    <property type="match status" value="1"/>
</dbReference>
<proteinExistence type="inferred from homology"/>
<dbReference type="Gene3D" id="1.10.630.10">
    <property type="entry name" value="Cytochrome P450"/>
    <property type="match status" value="1"/>
</dbReference>
<evidence type="ECO:0000256" key="9">
    <source>
        <dbReference type="RuleBase" id="RU000461"/>
    </source>
</evidence>
<dbReference type="PANTHER" id="PTHR24305:SF157">
    <property type="entry name" value="N-ACETYLTRYPTOPHAN 6-HYDROXYLASE IVOC-RELATED"/>
    <property type="match status" value="1"/>
</dbReference>
<dbReference type="GO" id="GO:0020037">
    <property type="term" value="F:heme binding"/>
    <property type="evidence" value="ECO:0007669"/>
    <property type="project" value="InterPro"/>
</dbReference>
<keyword evidence="6 8" id="KW-0408">Iron</keyword>
<sequence length="342" mass="38809">MLNIGCATSAFTRDVGIEFILGKIYGSMKKTDFDLNLAKVYQRAGLIWRITKHIRWFGPVMRFLPNPIIDWLCDESLKSMITFCENTKARIRETVASDTGLIPDETPSQTITHAILHSNLPPEEKTMKRIQHEIRAMVAAASETTAQTMRLVIYYVYSDIKILSKLRAEIRAATAPHIQDGTLDLANLEKLPFLTAILMEGLRLSPGVVTRLARISPDSDLFYKQWRIPAGTPTGMTALLMHLDEELFPEPTRFNPSRWSSDEVQKSTHKNWAPFSRGTRMCLGMHLAWAELYMLIASLVMRFNFDLADTDLRDVVPVSDNFAVGVRDFCGVKAYVTKYEET</sequence>
<evidence type="ECO:0000256" key="5">
    <source>
        <dbReference type="ARBA" id="ARBA00023002"/>
    </source>
</evidence>
<protein>
    <recommendedName>
        <fullName evidence="12">Trichodiene oxygenase</fullName>
    </recommendedName>
</protein>
<dbReference type="InterPro" id="IPR017972">
    <property type="entry name" value="Cyt_P450_CS"/>
</dbReference>
<dbReference type="CDD" id="cd11062">
    <property type="entry name" value="CYP58-like"/>
    <property type="match status" value="1"/>
</dbReference>
<dbReference type="OrthoDB" id="3945418at2759"/>
<organism evidence="10 11">
    <name type="scientific">Ophiocordyceps australis</name>
    <dbReference type="NCBI Taxonomy" id="1399860"/>
    <lineage>
        <taxon>Eukaryota</taxon>
        <taxon>Fungi</taxon>
        <taxon>Dikarya</taxon>
        <taxon>Ascomycota</taxon>
        <taxon>Pezizomycotina</taxon>
        <taxon>Sordariomycetes</taxon>
        <taxon>Hypocreomycetidae</taxon>
        <taxon>Hypocreales</taxon>
        <taxon>Ophiocordycipitaceae</taxon>
        <taxon>Ophiocordyceps</taxon>
    </lineage>
</organism>
<accession>A0A2C5XIJ4</accession>
<comment type="caution">
    <text evidence="10">The sequence shown here is derived from an EMBL/GenBank/DDBJ whole genome shotgun (WGS) entry which is preliminary data.</text>
</comment>
<dbReference type="GO" id="GO:0004497">
    <property type="term" value="F:monooxygenase activity"/>
    <property type="evidence" value="ECO:0007669"/>
    <property type="project" value="UniProtKB-KW"/>
</dbReference>
<evidence type="ECO:0000313" key="11">
    <source>
        <dbReference type="Proteomes" id="UP000226192"/>
    </source>
</evidence>
<feature type="binding site" description="axial binding residue" evidence="8">
    <location>
        <position position="282"/>
    </location>
    <ligand>
        <name>heme</name>
        <dbReference type="ChEBI" id="CHEBI:30413"/>
    </ligand>
    <ligandPart>
        <name>Fe</name>
        <dbReference type="ChEBI" id="CHEBI:18248"/>
    </ligandPart>
</feature>
<comment type="similarity">
    <text evidence="2 9">Belongs to the cytochrome P450 family.</text>
</comment>
<evidence type="ECO:0000256" key="3">
    <source>
        <dbReference type="ARBA" id="ARBA00022617"/>
    </source>
</evidence>
<evidence type="ECO:0000256" key="1">
    <source>
        <dbReference type="ARBA" id="ARBA00001971"/>
    </source>
</evidence>
<keyword evidence="4 8" id="KW-0479">Metal-binding</keyword>
<evidence type="ECO:0000256" key="8">
    <source>
        <dbReference type="PIRSR" id="PIRSR602403-1"/>
    </source>
</evidence>
<keyword evidence="3 8" id="KW-0349">Heme</keyword>
<keyword evidence="5 9" id="KW-0560">Oxidoreductase</keyword>
<dbReference type="EMBL" id="NJET01000040">
    <property type="protein sequence ID" value="PHH63898.1"/>
    <property type="molecule type" value="Genomic_DNA"/>
</dbReference>
<dbReference type="STRING" id="1399860.A0A2C5XIJ4"/>
<evidence type="ECO:0000256" key="2">
    <source>
        <dbReference type="ARBA" id="ARBA00010617"/>
    </source>
</evidence>
<evidence type="ECO:0000256" key="4">
    <source>
        <dbReference type="ARBA" id="ARBA00022723"/>
    </source>
</evidence>
<keyword evidence="7 9" id="KW-0503">Monooxygenase</keyword>
<gene>
    <name evidence="10" type="ORF">CDD81_5346</name>
</gene>
<evidence type="ECO:0000313" key="10">
    <source>
        <dbReference type="EMBL" id="PHH63898.1"/>
    </source>
</evidence>
<evidence type="ECO:0008006" key="12">
    <source>
        <dbReference type="Google" id="ProtNLM"/>
    </source>
</evidence>
<keyword evidence="11" id="KW-1185">Reference proteome</keyword>
<dbReference type="InterPro" id="IPR002403">
    <property type="entry name" value="Cyt_P450_E_grp-IV"/>
</dbReference>
<dbReference type="Pfam" id="PF00067">
    <property type="entry name" value="p450"/>
    <property type="match status" value="1"/>
</dbReference>
<dbReference type="GO" id="GO:0016705">
    <property type="term" value="F:oxidoreductase activity, acting on paired donors, with incorporation or reduction of molecular oxygen"/>
    <property type="evidence" value="ECO:0007669"/>
    <property type="project" value="InterPro"/>
</dbReference>
<dbReference type="InterPro" id="IPR036396">
    <property type="entry name" value="Cyt_P450_sf"/>
</dbReference>
<dbReference type="PROSITE" id="PS00086">
    <property type="entry name" value="CYTOCHROME_P450"/>
    <property type="match status" value="1"/>
</dbReference>
<dbReference type="Proteomes" id="UP000226192">
    <property type="component" value="Unassembled WGS sequence"/>
</dbReference>
<reference evidence="10 11" key="1">
    <citation type="submission" date="2017-06" db="EMBL/GenBank/DDBJ databases">
        <title>Ant-infecting Ophiocordyceps genomes reveal a high diversity of potential behavioral manipulation genes and a possible major role for enterotoxins.</title>
        <authorList>
            <person name="De Bekker C."/>
            <person name="Evans H.C."/>
            <person name="Brachmann A."/>
            <person name="Hughes D.P."/>
        </authorList>
    </citation>
    <scope>NUCLEOTIDE SEQUENCE [LARGE SCALE GENOMIC DNA]</scope>
    <source>
        <strain evidence="10 11">Map64</strain>
    </source>
</reference>
<dbReference type="PRINTS" id="PR00465">
    <property type="entry name" value="EP450IV"/>
</dbReference>
<dbReference type="InterPro" id="IPR001128">
    <property type="entry name" value="Cyt_P450"/>
</dbReference>
<dbReference type="InterPro" id="IPR050121">
    <property type="entry name" value="Cytochrome_P450_monoxygenase"/>
</dbReference>
<comment type="cofactor">
    <cofactor evidence="1 8">
        <name>heme</name>
        <dbReference type="ChEBI" id="CHEBI:30413"/>
    </cofactor>
</comment>
<dbReference type="PRINTS" id="PR00385">
    <property type="entry name" value="P450"/>
</dbReference>